<accession>A0A6J1SDX6</accession>
<dbReference type="Proteomes" id="UP000504606">
    <property type="component" value="Unplaced"/>
</dbReference>
<evidence type="ECO:0000256" key="2">
    <source>
        <dbReference type="ARBA" id="ARBA00006706"/>
    </source>
</evidence>
<dbReference type="PANTHER" id="PTHR11525:SF0">
    <property type="entry name" value="FARNESYL PYROPHOSPHATE SYNTHASE"/>
    <property type="match status" value="1"/>
</dbReference>
<evidence type="ECO:0000256" key="1">
    <source>
        <dbReference type="ARBA" id="ARBA00001946"/>
    </source>
</evidence>
<dbReference type="FunFam" id="1.10.600.10:FF:000021">
    <property type="entry name" value="Farnesyl pyrophosphate synthase"/>
    <property type="match status" value="1"/>
</dbReference>
<evidence type="ECO:0000256" key="6">
    <source>
        <dbReference type="ARBA" id="ARBA00023229"/>
    </source>
</evidence>
<keyword evidence="6" id="KW-0414">Isoprene biosynthesis</keyword>
<evidence type="ECO:0000256" key="8">
    <source>
        <dbReference type="ARBA" id="ARBA00034546"/>
    </source>
</evidence>
<dbReference type="PROSITE" id="PS00444">
    <property type="entry name" value="POLYPRENYL_SYNTHASE_2"/>
    <property type="match status" value="1"/>
</dbReference>
<dbReference type="GO" id="GO:0042811">
    <property type="term" value="P:pheromone biosynthetic process"/>
    <property type="evidence" value="ECO:0007669"/>
    <property type="project" value="UniProtKB-ARBA"/>
</dbReference>
<dbReference type="GO" id="GO:0004161">
    <property type="term" value="F:dimethylallyltranstransferase activity"/>
    <property type="evidence" value="ECO:0007669"/>
    <property type="project" value="TreeGrafter"/>
</dbReference>
<dbReference type="RefSeq" id="XP_026278883.1">
    <property type="nucleotide sequence ID" value="XM_026423098.2"/>
</dbReference>
<sequence>MLSLLRNRAFAVAGGTSANWSRAVSLSTCGGQLSPVSGNERWLHTSVLDRHQSVPRRLSPVTVASVPPAAIHPVASKDESREFMSLFPDLLRDLTDAGRHLDIPEVTKWLSKVLQYNVPGGKRNRAMAVVYSYRLLAKESDLTPENKRLTMILGWCVEILQAFFLVTDDLMDQSSTRRGKACWYKVNDIGLAAFNDGVLLESAVFQLLRTHFREKNYYLELIELFHDVIYKTSMGQALDLQTSHNGKPDLAVFTMDRYRAIIKYKTAYYSFVLPVAVAMHMAGIKDVEVHRQARTLLLQMGEFFQIQDDFLDCYGDPSITGKIGTDIQEGKCTWLAVVALQRANAQQREVMEQFYGSSDSKHVQIIKDLYEELNVPLTYSTHEEESYNRIRTLIQQVSRGLPVELFFKFLDQIYKRQN</sequence>
<dbReference type="SFLD" id="SFLDS00005">
    <property type="entry name" value="Isoprenoid_Synthase_Type_I"/>
    <property type="match status" value="1"/>
</dbReference>
<dbReference type="InterPro" id="IPR008949">
    <property type="entry name" value="Isoprenoid_synthase_dom_sf"/>
</dbReference>
<reference evidence="11" key="1">
    <citation type="submission" date="2025-08" db="UniProtKB">
        <authorList>
            <consortium name="RefSeq"/>
        </authorList>
    </citation>
    <scope>IDENTIFICATION</scope>
    <source>
        <tissue evidence="11">Whole organism</tissue>
    </source>
</reference>
<evidence type="ECO:0000313" key="10">
    <source>
        <dbReference type="Proteomes" id="UP000504606"/>
    </source>
</evidence>
<evidence type="ECO:0000256" key="7">
    <source>
        <dbReference type="ARBA" id="ARBA00033740"/>
    </source>
</evidence>
<dbReference type="GO" id="GO:0046872">
    <property type="term" value="F:metal ion binding"/>
    <property type="evidence" value="ECO:0007669"/>
    <property type="project" value="UniProtKB-KW"/>
</dbReference>
<gene>
    <name evidence="11" type="primary">LOC113206844</name>
</gene>
<dbReference type="PANTHER" id="PTHR11525">
    <property type="entry name" value="FARNESYL-PYROPHOSPHATE SYNTHETASE"/>
    <property type="match status" value="1"/>
</dbReference>
<evidence type="ECO:0000256" key="9">
    <source>
        <dbReference type="RuleBase" id="RU004466"/>
    </source>
</evidence>
<evidence type="ECO:0000256" key="4">
    <source>
        <dbReference type="ARBA" id="ARBA00022723"/>
    </source>
</evidence>
<dbReference type="GO" id="GO:0045337">
    <property type="term" value="P:farnesyl diphosphate biosynthetic process"/>
    <property type="evidence" value="ECO:0007669"/>
    <property type="project" value="TreeGrafter"/>
</dbReference>
<dbReference type="CDD" id="cd00685">
    <property type="entry name" value="Trans_IPPS_HT"/>
    <property type="match status" value="1"/>
</dbReference>
<name>A0A6J1SDX6_FRAOC</name>
<dbReference type="GO" id="GO:0004337">
    <property type="term" value="F:(2E,6E)-farnesyl diphosphate synthase activity"/>
    <property type="evidence" value="ECO:0007669"/>
    <property type="project" value="TreeGrafter"/>
</dbReference>
<proteinExistence type="inferred from homology"/>
<evidence type="ECO:0000313" key="11">
    <source>
        <dbReference type="RefSeq" id="XP_026278883.1"/>
    </source>
</evidence>
<dbReference type="GO" id="GO:0005737">
    <property type="term" value="C:cytoplasm"/>
    <property type="evidence" value="ECO:0007669"/>
    <property type="project" value="TreeGrafter"/>
</dbReference>
<keyword evidence="10" id="KW-1185">Reference proteome</keyword>
<keyword evidence="3 9" id="KW-0808">Transferase</keyword>
<dbReference type="AlphaFoldDB" id="A0A6J1SDX6"/>
<keyword evidence="4" id="KW-0479">Metal-binding</keyword>
<comment type="pathway">
    <text evidence="7">Pheromone biosynthesis.</text>
</comment>
<dbReference type="SUPFAM" id="SSF48576">
    <property type="entry name" value="Terpenoid synthases"/>
    <property type="match status" value="1"/>
</dbReference>
<dbReference type="KEGG" id="foc:113206844"/>
<dbReference type="GeneID" id="113206844"/>
<dbReference type="Gene3D" id="1.10.600.10">
    <property type="entry name" value="Farnesyl Diphosphate Synthase"/>
    <property type="match status" value="1"/>
</dbReference>
<comment type="similarity">
    <text evidence="2 9">Belongs to the FPP/GGPP synthase family.</text>
</comment>
<dbReference type="InterPro" id="IPR039702">
    <property type="entry name" value="FPS1-like"/>
</dbReference>
<dbReference type="SFLD" id="SFLDG01017">
    <property type="entry name" value="Polyprenyl_Transferase_Like"/>
    <property type="match status" value="1"/>
</dbReference>
<evidence type="ECO:0000256" key="5">
    <source>
        <dbReference type="ARBA" id="ARBA00022842"/>
    </source>
</evidence>
<dbReference type="Pfam" id="PF00348">
    <property type="entry name" value="polyprenyl_synt"/>
    <property type="match status" value="1"/>
</dbReference>
<protein>
    <recommendedName>
        <fullName evidence="8">Farnesyl pyrophosphate synthase</fullName>
    </recommendedName>
</protein>
<dbReference type="CTD" id="36209"/>
<dbReference type="OrthoDB" id="10257492at2759"/>
<dbReference type="InterPro" id="IPR000092">
    <property type="entry name" value="Polyprenyl_synt"/>
</dbReference>
<keyword evidence="5" id="KW-0460">Magnesium</keyword>
<dbReference type="PROSITE" id="PS00723">
    <property type="entry name" value="POLYPRENYL_SYNTHASE_1"/>
    <property type="match status" value="1"/>
</dbReference>
<dbReference type="InterPro" id="IPR033749">
    <property type="entry name" value="Polyprenyl_synt_CS"/>
</dbReference>
<comment type="cofactor">
    <cofactor evidence="1">
        <name>Mg(2+)</name>
        <dbReference type="ChEBI" id="CHEBI:18420"/>
    </cofactor>
</comment>
<evidence type="ECO:0000256" key="3">
    <source>
        <dbReference type="ARBA" id="ARBA00022679"/>
    </source>
</evidence>
<organism evidence="10 11">
    <name type="scientific">Frankliniella occidentalis</name>
    <name type="common">Western flower thrips</name>
    <name type="synonym">Euthrips occidentalis</name>
    <dbReference type="NCBI Taxonomy" id="133901"/>
    <lineage>
        <taxon>Eukaryota</taxon>
        <taxon>Metazoa</taxon>
        <taxon>Ecdysozoa</taxon>
        <taxon>Arthropoda</taxon>
        <taxon>Hexapoda</taxon>
        <taxon>Insecta</taxon>
        <taxon>Pterygota</taxon>
        <taxon>Neoptera</taxon>
        <taxon>Paraneoptera</taxon>
        <taxon>Thysanoptera</taxon>
        <taxon>Terebrantia</taxon>
        <taxon>Thripoidea</taxon>
        <taxon>Thripidae</taxon>
        <taxon>Frankliniella</taxon>
    </lineage>
</organism>